<dbReference type="GO" id="GO:0005886">
    <property type="term" value="C:plasma membrane"/>
    <property type="evidence" value="ECO:0007669"/>
    <property type="project" value="UniProtKB-SubCell"/>
</dbReference>
<evidence type="ECO:0000259" key="22">
    <source>
        <dbReference type="PROSITE" id="PS50011"/>
    </source>
</evidence>
<evidence type="ECO:0000256" key="13">
    <source>
        <dbReference type="ARBA" id="ARBA00023136"/>
    </source>
</evidence>
<dbReference type="FunFam" id="3.30.200.20:FF:000214">
    <property type="entry name" value="WAK1-OsWAK receptor-like cytoplasmic kinase (OsWAK-RLCK)"/>
    <property type="match status" value="1"/>
</dbReference>
<dbReference type="EMBL" id="CAJGYO010000006">
    <property type="protein sequence ID" value="CAD6237362.1"/>
    <property type="molecule type" value="Genomic_DNA"/>
</dbReference>
<keyword evidence="8 21" id="KW-0732">Signal</keyword>
<accession>A0A811P4N8</accession>
<feature type="signal peptide" evidence="21">
    <location>
        <begin position="1"/>
        <end position="21"/>
    </location>
</feature>
<keyword evidence="10" id="KW-0418">Kinase</keyword>
<keyword evidence="11 18" id="KW-0067">ATP-binding</keyword>
<evidence type="ECO:0000313" key="23">
    <source>
        <dbReference type="EMBL" id="CAD6237362.1"/>
    </source>
</evidence>
<evidence type="ECO:0000313" key="24">
    <source>
        <dbReference type="Proteomes" id="UP000604825"/>
    </source>
</evidence>
<evidence type="ECO:0000256" key="1">
    <source>
        <dbReference type="ARBA" id="ARBA00004251"/>
    </source>
</evidence>
<dbReference type="InterPro" id="IPR001245">
    <property type="entry name" value="Ser-Thr/Tyr_kinase_cat_dom"/>
</dbReference>
<dbReference type="OrthoDB" id="4062651at2759"/>
<dbReference type="Gene3D" id="3.30.200.20">
    <property type="entry name" value="Phosphorylase Kinase, domain 1"/>
    <property type="match status" value="1"/>
</dbReference>
<gene>
    <name evidence="23" type="ORF">NCGR_LOCUS24925</name>
</gene>
<keyword evidence="4" id="KW-0723">Serine/threonine-protein kinase</keyword>
<evidence type="ECO:0000256" key="16">
    <source>
        <dbReference type="ARBA" id="ARBA00047899"/>
    </source>
</evidence>
<evidence type="ECO:0000256" key="7">
    <source>
        <dbReference type="ARBA" id="ARBA00022692"/>
    </source>
</evidence>
<evidence type="ECO:0000256" key="14">
    <source>
        <dbReference type="ARBA" id="ARBA00023170"/>
    </source>
</evidence>
<dbReference type="PROSITE" id="PS50011">
    <property type="entry name" value="PROTEIN_KINASE_DOM"/>
    <property type="match status" value="1"/>
</dbReference>
<keyword evidence="6" id="KW-0808">Transferase</keyword>
<dbReference type="InterPro" id="IPR011009">
    <property type="entry name" value="Kinase-like_dom_sf"/>
</dbReference>
<dbReference type="Proteomes" id="UP000604825">
    <property type="component" value="Unassembled WGS sequence"/>
</dbReference>
<evidence type="ECO:0000256" key="15">
    <source>
        <dbReference type="ARBA" id="ARBA00023180"/>
    </source>
</evidence>
<feature type="compositionally biased region" description="Basic and acidic residues" evidence="19">
    <location>
        <begin position="930"/>
        <end position="939"/>
    </location>
</feature>
<keyword evidence="5" id="KW-0597">Phosphoprotein</keyword>
<evidence type="ECO:0000256" key="8">
    <source>
        <dbReference type="ARBA" id="ARBA00022729"/>
    </source>
</evidence>
<dbReference type="CDD" id="cd14066">
    <property type="entry name" value="STKc_IRAK"/>
    <property type="match status" value="1"/>
</dbReference>
<evidence type="ECO:0000256" key="20">
    <source>
        <dbReference type="SAM" id="Phobius"/>
    </source>
</evidence>
<evidence type="ECO:0000256" key="2">
    <source>
        <dbReference type="ARBA" id="ARBA00012513"/>
    </source>
</evidence>
<feature type="transmembrane region" description="Helical" evidence="20">
    <location>
        <begin position="566"/>
        <end position="589"/>
    </location>
</feature>
<comment type="catalytic activity">
    <reaction evidence="17">
        <text>L-seryl-[protein] + ATP = O-phospho-L-seryl-[protein] + ADP + H(+)</text>
        <dbReference type="Rhea" id="RHEA:17989"/>
        <dbReference type="Rhea" id="RHEA-COMP:9863"/>
        <dbReference type="Rhea" id="RHEA-COMP:11604"/>
        <dbReference type="ChEBI" id="CHEBI:15378"/>
        <dbReference type="ChEBI" id="CHEBI:29999"/>
        <dbReference type="ChEBI" id="CHEBI:30616"/>
        <dbReference type="ChEBI" id="CHEBI:83421"/>
        <dbReference type="ChEBI" id="CHEBI:456216"/>
        <dbReference type="EC" id="2.7.11.1"/>
    </reaction>
</comment>
<dbReference type="Pfam" id="PF13947">
    <property type="entry name" value="GUB_WAK_bind"/>
    <property type="match status" value="2"/>
</dbReference>
<evidence type="ECO:0000256" key="4">
    <source>
        <dbReference type="ARBA" id="ARBA00022527"/>
    </source>
</evidence>
<organism evidence="23 24">
    <name type="scientific">Miscanthus lutarioriparius</name>
    <dbReference type="NCBI Taxonomy" id="422564"/>
    <lineage>
        <taxon>Eukaryota</taxon>
        <taxon>Viridiplantae</taxon>
        <taxon>Streptophyta</taxon>
        <taxon>Embryophyta</taxon>
        <taxon>Tracheophyta</taxon>
        <taxon>Spermatophyta</taxon>
        <taxon>Magnoliopsida</taxon>
        <taxon>Liliopsida</taxon>
        <taxon>Poales</taxon>
        <taxon>Poaceae</taxon>
        <taxon>PACMAD clade</taxon>
        <taxon>Panicoideae</taxon>
        <taxon>Andropogonodae</taxon>
        <taxon>Andropogoneae</taxon>
        <taxon>Saccharinae</taxon>
        <taxon>Miscanthus</taxon>
    </lineage>
</organism>
<feature type="region of interest" description="Disordered" evidence="19">
    <location>
        <begin position="930"/>
        <end position="963"/>
    </location>
</feature>
<keyword evidence="9 18" id="KW-0547">Nucleotide-binding</keyword>
<dbReference type="InterPro" id="IPR025287">
    <property type="entry name" value="WAK_GUB"/>
</dbReference>
<evidence type="ECO:0000256" key="18">
    <source>
        <dbReference type="PROSITE-ProRule" id="PRU10141"/>
    </source>
</evidence>
<evidence type="ECO:0000256" key="12">
    <source>
        <dbReference type="ARBA" id="ARBA00022989"/>
    </source>
</evidence>
<keyword evidence="3" id="KW-1003">Cell membrane</keyword>
<dbReference type="PROSITE" id="PS00108">
    <property type="entry name" value="PROTEIN_KINASE_ST"/>
    <property type="match status" value="1"/>
</dbReference>
<dbReference type="InterPro" id="IPR008271">
    <property type="entry name" value="Ser/Thr_kinase_AS"/>
</dbReference>
<dbReference type="SMART" id="SM00220">
    <property type="entry name" value="S_TKc"/>
    <property type="match status" value="1"/>
</dbReference>
<evidence type="ECO:0000256" key="5">
    <source>
        <dbReference type="ARBA" id="ARBA00022553"/>
    </source>
</evidence>
<dbReference type="PANTHER" id="PTHR46008">
    <property type="entry name" value="LEAF RUST 10 DISEASE-RESISTANCE LOCUS RECEPTOR-LIKE PROTEIN KINASE-LIKE 1.4"/>
    <property type="match status" value="1"/>
</dbReference>
<dbReference type="Pfam" id="PF07714">
    <property type="entry name" value="PK_Tyr_Ser-Thr"/>
    <property type="match status" value="1"/>
</dbReference>
<dbReference type="FunFam" id="1.10.510.10:FF:000161">
    <property type="entry name" value="Wall-associated receptor kinase-like 20"/>
    <property type="match status" value="1"/>
</dbReference>
<dbReference type="EC" id="2.7.11.1" evidence="2"/>
<evidence type="ECO:0000256" key="6">
    <source>
        <dbReference type="ARBA" id="ARBA00022679"/>
    </source>
</evidence>
<dbReference type="Gene3D" id="1.10.510.10">
    <property type="entry name" value="Transferase(Phosphotransferase) domain 1"/>
    <property type="match status" value="1"/>
</dbReference>
<feature type="binding site" evidence="18">
    <location>
        <position position="674"/>
    </location>
    <ligand>
        <name>ATP</name>
        <dbReference type="ChEBI" id="CHEBI:30616"/>
    </ligand>
</feature>
<keyword evidence="24" id="KW-1185">Reference proteome</keyword>
<keyword evidence="13 20" id="KW-0472">Membrane</keyword>
<dbReference type="GO" id="GO:0004674">
    <property type="term" value="F:protein serine/threonine kinase activity"/>
    <property type="evidence" value="ECO:0007669"/>
    <property type="project" value="UniProtKB-KW"/>
</dbReference>
<comment type="catalytic activity">
    <reaction evidence="16">
        <text>L-threonyl-[protein] + ATP = O-phospho-L-threonyl-[protein] + ADP + H(+)</text>
        <dbReference type="Rhea" id="RHEA:46608"/>
        <dbReference type="Rhea" id="RHEA-COMP:11060"/>
        <dbReference type="Rhea" id="RHEA-COMP:11605"/>
        <dbReference type="ChEBI" id="CHEBI:15378"/>
        <dbReference type="ChEBI" id="CHEBI:30013"/>
        <dbReference type="ChEBI" id="CHEBI:30616"/>
        <dbReference type="ChEBI" id="CHEBI:61977"/>
        <dbReference type="ChEBI" id="CHEBI:456216"/>
        <dbReference type="EC" id="2.7.11.1"/>
    </reaction>
</comment>
<comment type="caution">
    <text evidence="23">The sequence shown here is derived from an EMBL/GenBank/DDBJ whole genome shotgun (WGS) entry which is preliminary data.</text>
</comment>
<dbReference type="PROSITE" id="PS00107">
    <property type="entry name" value="PROTEIN_KINASE_ATP"/>
    <property type="match status" value="1"/>
</dbReference>
<dbReference type="InterPro" id="IPR017441">
    <property type="entry name" value="Protein_kinase_ATP_BS"/>
</dbReference>
<evidence type="ECO:0000256" key="19">
    <source>
        <dbReference type="SAM" id="MobiDB-lite"/>
    </source>
</evidence>
<comment type="subcellular location">
    <subcellularLocation>
        <location evidence="1">Cell membrane</location>
        <topology evidence="1">Single-pass type I membrane protein</topology>
    </subcellularLocation>
</comment>
<evidence type="ECO:0000256" key="11">
    <source>
        <dbReference type="ARBA" id="ARBA00022840"/>
    </source>
</evidence>
<dbReference type="AlphaFoldDB" id="A0A811P4N8"/>
<evidence type="ECO:0000256" key="9">
    <source>
        <dbReference type="ARBA" id="ARBA00022741"/>
    </source>
</evidence>
<sequence length="963" mass="105090">MAPLLLLLLLPVQLLLAVADAVPDSCTKATCGDQDIHYPFWLNSSTPDCGYHLIGLVCEGNSTLILPFKSHRYIVSSIDYKTHTVLVSDADIADEYGAGCPRLHVNVTIDTVWLRLAPSDSNITFLYSCKRNITLSSAVELSGCQPQQQDGNRSYVLWDGGITGAEAYEFECEEVVVAPVLDVHKKAVVGAPGGPPPGNGSFREVLQGGFELNYDTHNHQCDRCEGSGGWCGYQRDETHAGGLTFTCFCEGGPTSDRCVPSLPVLLFVFLAVHVPVTHADPPLPSTYDVSMCSESFSCGVVEIRYPFYLANATEATADYSGNFSCGYTDLSISCKLEGQTWIPTIRLDGDDYTVENISYHYDRQTILLVDSDVLGGAGGDCPAVRHEVSFNETWLHSSSYNDNLTFLFGCDPRGPVPPEFDAYKINCTQFKSPPGAAPGDSFVVIMTDEHDRYLEQELATKCGNTMIITVPVRGDVLMAASYNKSNFTSGGYGGVLKGGFELEWSRITEDGCHLCEASNGQCAYSQVGDFLGCLCHGGKAGWPDCEHIVPATASTATASRSKKKTAIIAGVVAGGAGVAGLAAAIFLFMRKRKQKKVINSSSKLLKYSGSDGTPRSRVGDVESGSIEDPPTHLFTYEELEEATNCFNENRELGDGGFGTVYKGYLKDGRVVAVKRLYNNSYRRVEQFQNEAAILSGLRHPNLVMFYGCTSSQSRELLLVYEFVANGTVADHLHGQRAPERALSWPLRLSIAVESATALTYLHAIEPPVVHRDVKTTNILLDADYHVKVADFGLSRLFPLDVTHVSTAPQGTPGYVDPEYHQCYQLTDKSDVYSFGVVLAELISSKPAVDITRHRNEINLAGMAISKIQKCQLEELVDLGLGYETDPATKKMMTMVAELAFRCLQQNGEMRPPIKEVLEVLRSIQGEYLMEKDGDKKNKDGPVSPTTVHAPWDSRTTTPNTSKD</sequence>
<dbReference type="InterPro" id="IPR000719">
    <property type="entry name" value="Prot_kinase_dom"/>
</dbReference>
<keyword evidence="7 20" id="KW-0812">Transmembrane</keyword>
<protein>
    <recommendedName>
        <fullName evidence="2">non-specific serine/threonine protein kinase</fullName>
        <ecNumber evidence="2">2.7.11.1</ecNumber>
    </recommendedName>
</protein>
<evidence type="ECO:0000256" key="10">
    <source>
        <dbReference type="ARBA" id="ARBA00022777"/>
    </source>
</evidence>
<dbReference type="PANTHER" id="PTHR46008:SF60">
    <property type="entry name" value="PROTEIN KINASE DOMAIN-CONTAINING PROTEIN"/>
    <property type="match status" value="1"/>
</dbReference>
<dbReference type="GO" id="GO:0005524">
    <property type="term" value="F:ATP binding"/>
    <property type="evidence" value="ECO:0007669"/>
    <property type="project" value="UniProtKB-UniRule"/>
</dbReference>
<feature type="chain" id="PRO_5032981701" description="non-specific serine/threonine protein kinase" evidence="21">
    <location>
        <begin position="22"/>
        <end position="963"/>
    </location>
</feature>
<keyword evidence="15" id="KW-0325">Glycoprotein</keyword>
<evidence type="ECO:0000256" key="3">
    <source>
        <dbReference type="ARBA" id="ARBA00022475"/>
    </source>
</evidence>
<dbReference type="GO" id="GO:0030247">
    <property type="term" value="F:polysaccharide binding"/>
    <property type="evidence" value="ECO:0007669"/>
    <property type="project" value="InterPro"/>
</dbReference>
<dbReference type="SUPFAM" id="SSF56112">
    <property type="entry name" value="Protein kinase-like (PK-like)"/>
    <property type="match status" value="1"/>
</dbReference>
<reference evidence="23" key="1">
    <citation type="submission" date="2020-10" db="EMBL/GenBank/DDBJ databases">
        <authorList>
            <person name="Han B."/>
            <person name="Lu T."/>
            <person name="Zhao Q."/>
            <person name="Huang X."/>
            <person name="Zhao Y."/>
        </authorList>
    </citation>
    <scope>NUCLEOTIDE SEQUENCE</scope>
</reference>
<feature type="domain" description="Protein kinase" evidence="22">
    <location>
        <begin position="646"/>
        <end position="928"/>
    </location>
</feature>
<keyword evidence="12 20" id="KW-1133">Transmembrane helix</keyword>
<dbReference type="Pfam" id="PF14380">
    <property type="entry name" value="WAK_assoc"/>
    <property type="match status" value="2"/>
</dbReference>
<proteinExistence type="predicted"/>
<dbReference type="InterPro" id="IPR032872">
    <property type="entry name" value="WAK_assoc_C"/>
</dbReference>
<evidence type="ECO:0000256" key="17">
    <source>
        <dbReference type="ARBA" id="ARBA00048679"/>
    </source>
</evidence>
<keyword evidence="14" id="KW-0675">Receptor</keyword>
<feature type="compositionally biased region" description="Polar residues" evidence="19">
    <location>
        <begin position="953"/>
        <end position="963"/>
    </location>
</feature>
<name>A0A811P4N8_9POAL</name>
<evidence type="ECO:0000256" key="21">
    <source>
        <dbReference type="SAM" id="SignalP"/>
    </source>
</evidence>